<proteinExistence type="predicted"/>
<evidence type="ECO:0000313" key="2">
    <source>
        <dbReference type="EMBL" id="GBG28617.1"/>
    </source>
</evidence>
<feature type="region of interest" description="Disordered" evidence="1">
    <location>
        <begin position="33"/>
        <end position="52"/>
    </location>
</feature>
<evidence type="ECO:0000313" key="3">
    <source>
        <dbReference type="Proteomes" id="UP000241890"/>
    </source>
</evidence>
<gene>
    <name evidence="2" type="ORF">FCC1311_048382</name>
</gene>
<protein>
    <submittedName>
        <fullName evidence="2">Uncharacterized protein</fullName>
    </submittedName>
</protein>
<comment type="caution">
    <text evidence="2">The sequence shown here is derived from an EMBL/GenBank/DDBJ whole genome shotgun (WGS) entry which is preliminary data.</text>
</comment>
<organism evidence="2 3">
    <name type="scientific">Hondaea fermentalgiana</name>
    <dbReference type="NCBI Taxonomy" id="2315210"/>
    <lineage>
        <taxon>Eukaryota</taxon>
        <taxon>Sar</taxon>
        <taxon>Stramenopiles</taxon>
        <taxon>Bigyra</taxon>
        <taxon>Labyrinthulomycetes</taxon>
        <taxon>Thraustochytrida</taxon>
        <taxon>Thraustochytriidae</taxon>
        <taxon>Hondaea</taxon>
    </lineage>
</organism>
<sequence length="151" mass="17064">MDALALDAYHQLMRADRELADAMGRSIGPSWAETSCDRGSRSRKRSFRDTQQEDVDEALREAVRYYDFMQFTSTLRGLGDGHLLQLLAVRSDGAAQRLQMAVVEFRGLLSELGAALRDYNVLAAEDLLYGRVSRLLSCYQNAYVLFVESCR</sequence>
<dbReference type="AlphaFoldDB" id="A0A2R5GCB4"/>
<evidence type="ECO:0000256" key="1">
    <source>
        <dbReference type="SAM" id="MobiDB-lite"/>
    </source>
</evidence>
<accession>A0A2R5GCB4</accession>
<dbReference type="InParanoid" id="A0A2R5GCB4"/>
<keyword evidence="3" id="KW-1185">Reference proteome</keyword>
<dbReference type="Proteomes" id="UP000241890">
    <property type="component" value="Unassembled WGS sequence"/>
</dbReference>
<reference evidence="2 3" key="1">
    <citation type="submission" date="2017-12" db="EMBL/GenBank/DDBJ databases">
        <title>Sequencing, de novo assembly and annotation of complete genome of a new Thraustochytrid species, strain FCC1311.</title>
        <authorList>
            <person name="Sedici K."/>
            <person name="Godart F."/>
            <person name="Aiese Cigliano R."/>
            <person name="Sanseverino W."/>
            <person name="Barakat M."/>
            <person name="Ortet P."/>
            <person name="Marechal E."/>
            <person name="Cagnac O."/>
            <person name="Amato A."/>
        </authorList>
    </citation>
    <scope>NUCLEOTIDE SEQUENCE [LARGE SCALE GENOMIC DNA]</scope>
</reference>
<name>A0A2R5GCB4_9STRA</name>
<dbReference type="EMBL" id="BEYU01000045">
    <property type="protein sequence ID" value="GBG28617.1"/>
    <property type="molecule type" value="Genomic_DNA"/>
</dbReference>